<accession>A0AAD5YNH2</accession>
<feature type="signal peptide" evidence="3">
    <location>
        <begin position="1"/>
        <end position="18"/>
    </location>
</feature>
<dbReference type="EMBL" id="JANIEX010000626">
    <property type="protein sequence ID" value="KAJ3564824.1"/>
    <property type="molecule type" value="Genomic_DNA"/>
</dbReference>
<dbReference type="PANTHER" id="PTHR10067:SF9">
    <property type="entry name" value="PHOSPHATIDYLSERINE DECARBOXYLASE FAMILY PROTEIN (AFU_ORTHOLOGUE AFUA_7G01730)"/>
    <property type="match status" value="1"/>
</dbReference>
<evidence type="ECO:0008006" key="6">
    <source>
        <dbReference type="Google" id="ProtNLM"/>
    </source>
</evidence>
<dbReference type="Pfam" id="PF02666">
    <property type="entry name" value="PS_Dcarbxylase"/>
    <property type="match status" value="1"/>
</dbReference>
<evidence type="ECO:0000256" key="1">
    <source>
        <dbReference type="ARBA" id="ARBA00022793"/>
    </source>
</evidence>
<dbReference type="GO" id="GO:0004609">
    <property type="term" value="F:phosphatidylserine decarboxylase activity"/>
    <property type="evidence" value="ECO:0007669"/>
    <property type="project" value="InterPro"/>
</dbReference>
<dbReference type="GO" id="GO:0005739">
    <property type="term" value="C:mitochondrion"/>
    <property type="evidence" value="ECO:0007669"/>
    <property type="project" value="TreeGrafter"/>
</dbReference>
<evidence type="ECO:0000256" key="3">
    <source>
        <dbReference type="SAM" id="SignalP"/>
    </source>
</evidence>
<reference evidence="4" key="1">
    <citation type="submission" date="2022-07" db="EMBL/GenBank/DDBJ databases">
        <title>Genome Sequence of Leucocoprinus birnbaumii.</title>
        <authorList>
            <person name="Buettner E."/>
        </authorList>
    </citation>
    <scope>NUCLEOTIDE SEQUENCE</scope>
    <source>
        <strain evidence="4">VT141</strain>
    </source>
</reference>
<comment type="caution">
    <text evidence="4">The sequence shown here is derived from an EMBL/GenBank/DDBJ whole genome shotgun (WGS) entry which is preliminary data.</text>
</comment>
<organism evidence="4 5">
    <name type="scientific">Leucocoprinus birnbaumii</name>
    <dbReference type="NCBI Taxonomy" id="56174"/>
    <lineage>
        <taxon>Eukaryota</taxon>
        <taxon>Fungi</taxon>
        <taxon>Dikarya</taxon>
        <taxon>Basidiomycota</taxon>
        <taxon>Agaricomycotina</taxon>
        <taxon>Agaricomycetes</taxon>
        <taxon>Agaricomycetidae</taxon>
        <taxon>Agaricales</taxon>
        <taxon>Agaricineae</taxon>
        <taxon>Agaricaceae</taxon>
        <taxon>Leucocoprinus</taxon>
    </lineage>
</organism>
<keyword evidence="3" id="KW-0732">Signal</keyword>
<evidence type="ECO:0000313" key="5">
    <source>
        <dbReference type="Proteomes" id="UP001213000"/>
    </source>
</evidence>
<feature type="chain" id="PRO_5041958118" description="Phosphatidylserine decarboxylase" evidence="3">
    <location>
        <begin position="19"/>
        <end position="153"/>
    </location>
</feature>
<proteinExistence type="predicted"/>
<name>A0AAD5YNH2_9AGAR</name>
<keyword evidence="1" id="KW-0210">Decarboxylase</keyword>
<evidence type="ECO:0000256" key="2">
    <source>
        <dbReference type="ARBA" id="ARBA00023239"/>
    </source>
</evidence>
<protein>
    <recommendedName>
        <fullName evidence="6">Phosphatidylserine decarboxylase</fullName>
    </recommendedName>
</protein>
<dbReference type="PANTHER" id="PTHR10067">
    <property type="entry name" value="PHOSPHATIDYLSERINE DECARBOXYLASE"/>
    <property type="match status" value="1"/>
</dbReference>
<dbReference type="AlphaFoldDB" id="A0AAD5YNH2"/>
<dbReference type="GO" id="GO:0006646">
    <property type="term" value="P:phosphatidylethanolamine biosynthetic process"/>
    <property type="evidence" value="ECO:0007669"/>
    <property type="project" value="TreeGrafter"/>
</dbReference>
<keyword evidence="5" id="KW-1185">Reference proteome</keyword>
<dbReference type="InterPro" id="IPR003817">
    <property type="entry name" value="PS_Dcarbxylase"/>
</dbReference>
<dbReference type="Proteomes" id="UP001213000">
    <property type="component" value="Unassembled WGS sequence"/>
</dbReference>
<gene>
    <name evidence="4" type="ORF">NP233_g8040</name>
</gene>
<sequence length="153" mass="16717">MCFFRSSFCLSILLVSLSNRYFFLGSCCIAPLKDSRLNSLDQQIASSPIIVYARSQPWLTVSAARVPIFIQAAQEEIGLVCVIAIGMAEVSTCNLCVRRDDPVEPGQQLGMFHFGGSSHAVIFGPQANVAFTDEVKPGHHIQINRIIAFANAK</sequence>
<evidence type="ECO:0000313" key="4">
    <source>
        <dbReference type="EMBL" id="KAJ3564824.1"/>
    </source>
</evidence>
<keyword evidence="2" id="KW-0456">Lyase</keyword>